<evidence type="ECO:0000256" key="6">
    <source>
        <dbReference type="ARBA" id="ARBA00036164"/>
    </source>
</evidence>
<evidence type="ECO:0000256" key="4">
    <source>
        <dbReference type="ARBA" id="ARBA00022777"/>
    </source>
</evidence>
<evidence type="ECO:0000256" key="5">
    <source>
        <dbReference type="ARBA" id="ARBA00022840"/>
    </source>
</evidence>
<keyword evidence="9" id="KW-1185">Reference proteome</keyword>
<evidence type="ECO:0000313" key="9">
    <source>
        <dbReference type="Proteomes" id="UP000095280"/>
    </source>
</evidence>
<dbReference type="GO" id="GO:0005634">
    <property type="term" value="C:nucleus"/>
    <property type="evidence" value="ECO:0007669"/>
    <property type="project" value="TreeGrafter"/>
</dbReference>
<dbReference type="Proteomes" id="UP000095280">
    <property type="component" value="Unplaced"/>
</dbReference>
<dbReference type="PANTHER" id="PTHR12400">
    <property type="entry name" value="INOSITOL POLYPHOSPHATE KINASE"/>
    <property type="match status" value="1"/>
</dbReference>
<keyword evidence="2 8" id="KW-0808">Transferase</keyword>
<dbReference type="InterPro" id="IPR038286">
    <property type="entry name" value="IPK_sf"/>
</dbReference>
<evidence type="ECO:0000256" key="8">
    <source>
        <dbReference type="RuleBase" id="RU363090"/>
    </source>
</evidence>
<dbReference type="GO" id="GO:0051765">
    <property type="term" value="F:inositol tetrakisphosphate kinase activity"/>
    <property type="evidence" value="ECO:0007669"/>
    <property type="project" value="TreeGrafter"/>
</dbReference>
<dbReference type="AlphaFoldDB" id="A0A1I8H4X6"/>
<evidence type="ECO:0000256" key="7">
    <source>
        <dbReference type="ARBA" id="ARBA00036525"/>
    </source>
</evidence>
<comment type="similarity">
    <text evidence="1 8">Belongs to the inositol phosphokinase (IPK) family.</text>
</comment>
<keyword evidence="3" id="KW-0547">Nucleotide-binding</keyword>
<dbReference type="Pfam" id="PF03770">
    <property type="entry name" value="IPK"/>
    <property type="match status" value="1"/>
</dbReference>
<sequence>MQQRVELPLPANVVSYEHQVAGHGCSTPSKSGPILNRQKPRILYCQDEQCVYKPIQAPPKGNREAEFYEAVFANAPVGSDPCSERRRNLLNGLRPFLPAFHGVYRHPETGARYMRLEDLLSGFARPSVMDVKMGARSYEPTASAEKRESEIAKYAYRHEIGFFVTGLRVWRSGQLDGPNGFDEVDGGNRAEKAADGYYERFNKRYGKEITPDNMHERVIPPLIDSVPREHRQRLLRLIIAQLEAILAWFDAQDLFHFYASSILLGVECCPQALAQADRRHVLVKMVDFTHAVAVPAADDSNEPANSCRGSPDEGYLLGLRTLISLCRGFEKKLSLSNGC</sequence>
<name>A0A1I8H4X6_9PLAT</name>
<dbReference type="PANTHER" id="PTHR12400:SF51">
    <property type="entry name" value="INOSITOL POLYPHOSPHATE MULTIKINASE"/>
    <property type="match status" value="1"/>
</dbReference>
<evidence type="ECO:0000256" key="3">
    <source>
        <dbReference type="ARBA" id="ARBA00022741"/>
    </source>
</evidence>
<dbReference type="STRING" id="282301.A0A1I8H4X6"/>
<dbReference type="SUPFAM" id="SSF56104">
    <property type="entry name" value="SAICAR synthase-like"/>
    <property type="match status" value="1"/>
</dbReference>
<dbReference type="OrthoDB" id="338650at2759"/>
<proteinExistence type="inferred from homology"/>
<dbReference type="InterPro" id="IPR005522">
    <property type="entry name" value="IPK"/>
</dbReference>
<reference evidence="10" key="1">
    <citation type="submission" date="2016-11" db="UniProtKB">
        <authorList>
            <consortium name="WormBaseParasite"/>
        </authorList>
    </citation>
    <scope>IDENTIFICATION</scope>
</reference>
<evidence type="ECO:0000313" key="10">
    <source>
        <dbReference type="WBParaSite" id="maker-uti_cns_0004358-snap-gene-0.5-mRNA-1"/>
    </source>
</evidence>
<dbReference type="EC" id="2.7.-.-" evidence="8"/>
<evidence type="ECO:0000256" key="1">
    <source>
        <dbReference type="ARBA" id="ARBA00007374"/>
    </source>
</evidence>
<dbReference type="GO" id="GO:0005524">
    <property type="term" value="F:ATP binding"/>
    <property type="evidence" value="ECO:0007669"/>
    <property type="project" value="UniProtKB-KW"/>
</dbReference>
<accession>A0A1I8H4X6</accession>
<dbReference type="WBParaSite" id="maker-uti_cns_0004358-snap-gene-0.5-mRNA-1">
    <property type="protein sequence ID" value="maker-uti_cns_0004358-snap-gene-0.5-mRNA-1"/>
    <property type="gene ID" value="maker-uti_cns_0004358-snap-gene-0.5"/>
</dbReference>
<protein>
    <recommendedName>
        <fullName evidence="8">Kinase</fullName>
        <ecNumber evidence="8">2.7.-.-</ecNumber>
    </recommendedName>
</protein>
<evidence type="ECO:0000256" key="2">
    <source>
        <dbReference type="ARBA" id="ARBA00022679"/>
    </source>
</evidence>
<comment type="catalytic activity">
    <reaction evidence="6">
        <text>1D-myo-inositol 1,4,5-trisphosphate + 2 ATP = 1D-myo-inositol 1,3,4,5,6-pentakisphosphate + 2 ADP + 2 H(+)</text>
        <dbReference type="Rhea" id="RHEA:32359"/>
        <dbReference type="ChEBI" id="CHEBI:15378"/>
        <dbReference type="ChEBI" id="CHEBI:30616"/>
        <dbReference type="ChEBI" id="CHEBI:57733"/>
        <dbReference type="ChEBI" id="CHEBI:203600"/>
        <dbReference type="ChEBI" id="CHEBI:456216"/>
        <dbReference type="EC" id="2.7.1.151"/>
    </reaction>
</comment>
<keyword evidence="5" id="KW-0067">ATP-binding</keyword>
<comment type="catalytic activity">
    <reaction evidence="7">
        <text>1D-myo-inositol 1,3,4,6-tetrakisphosphate + ATP = 1D-myo-inositol 1,3,4,5,6-pentakisphosphate + ADP + H(+)</text>
        <dbReference type="Rhea" id="RHEA:12717"/>
        <dbReference type="ChEBI" id="CHEBI:15378"/>
        <dbReference type="ChEBI" id="CHEBI:30616"/>
        <dbReference type="ChEBI" id="CHEBI:57660"/>
        <dbReference type="ChEBI" id="CHEBI:57733"/>
        <dbReference type="ChEBI" id="CHEBI:456216"/>
        <dbReference type="EC" id="2.7.1.140"/>
    </reaction>
</comment>
<dbReference type="GO" id="GO:0032958">
    <property type="term" value="P:inositol phosphate biosynthetic process"/>
    <property type="evidence" value="ECO:0007669"/>
    <property type="project" value="InterPro"/>
</dbReference>
<organism evidence="9 10">
    <name type="scientific">Macrostomum lignano</name>
    <dbReference type="NCBI Taxonomy" id="282301"/>
    <lineage>
        <taxon>Eukaryota</taxon>
        <taxon>Metazoa</taxon>
        <taxon>Spiralia</taxon>
        <taxon>Lophotrochozoa</taxon>
        <taxon>Platyhelminthes</taxon>
        <taxon>Rhabditophora</taxon>
        <taxon>Macrostomorpha</taxon>
        <taxon>Macrostomida</taxon>
        <taxon>Macrostomidae</taxon>
        <taxon>Macrostomum</taxon>
    </lineage>
</organism>
<keyword evidence="4 8" id="KW-0418">Kinase</keyword>
<dbReference type="GO" id="GO:0008440">
    <property type="term" value="F:inositol-1,4,5-trisphosphate 3-kinase activity"/>
    <property type="evidence" value="ECO:0007669"/>
    <property type="project" value="TreeGrafter"/>
</dbReference>
<dbReference type="GO" id="GO:0005737">
    <property type="term" value="C:cytoplasm"/>
    <property type="evidence" value="ECO:0007669"/>
    <property type="project" value="TreeGrafter"/>
</dbReference>
<dbReference type="Gene3D" id="3.30.470.160">
    <property type="entry name" value="Inositol polyphosphate kinase"/>
    <property type="match status" value="1"/>
</dbReference>